<comment type="caution">
    <text evidence="1">The sequence shown here is derived from an EMBL/GenBank/DDBJ whole genome shotgun (WGS) entry which is preliminary data.</text>
</comment>
<evidence type="ECO:0000313" key="1">
    <source>
        <dbReference type="EMBL" id="MDI6448634.1"/>
    </source>
</evidence>
<organism evidence="1 2">
    <name type="scientific">Anaerobaca lacustris</name>
    <dbReference type="NCBI Taxonomy" id="3044600"/>
    <lineage>
        <taxon>Bacteria</taxon>
        <taxon>Pseudomonadati</taxon>
        <taxon>Planctomycetota</taxon>
        <taxon>Phycisphaerae</taxon>
        <taxon>Sedimentisphaerales</taxon>
        <taxon>Anaerobacaceae</taxon>
        <taxon>Anaerobaca</taxon>
    </lineage>
</organism>
<dbReference type="EMBL" id="JASCXX010000005">
    <property type="protein sequence ID" value="MDI6448634.1"/>
    <property type="molecule type" value="Genomic_DNA"/>
</dbReference>
<dbReference type="AlphaFoldDB" id="A0AAW6TWI6"/>
<proteinExistence type="predicted"/>
<keyword evidence="2" id="KW-1185">Reference proteome</keyword>
<gene>
    <name evidence="1" type="ORF">QJ522_06230</name>
</gene>
<reference evidence="1" key="1">
    <citation type="submission" date="2023-05" db="EMBL/GenBank/DDBJ databases">
        <title>Anaerotaeda fermentans gen. nov., sp. nov., a novel anaerobic planctomycete of the new family within the order Sedimentisphaerales isolated from Taman Peninsula, Russia.</title>
        <authorList>
            <person name="Khomyakova M.A."/>
            <person name="Merkel A.Y."/>
            <person name="Slobodkin A.I."/>
        </authorList>
    </citation>
    <scope>NUCLEOTIDE SEQUENCE</scope>
    <source>
        <strain evidence="1">M17dextr</strain>
    </source>
</reference>
<dbReference type="RefSeq" id="WP_349244044.1">
    <property type="nucleotide sequence ID" value="NZ_JASCXX010000005.1"/>
</dbReference>
<name>A0AAW6TWI6_9BACT</name>
<dbReference type="Proteomes" id="UP001431776">
    <property type="component" value="Unassembled WGS sequence"/>
</dbReference>
<protein>
    <recommendedName>
        <fullName evidence="3">DUF4177 domain-containing protein</fullName>
    </recommendedName>
</protein>
<evidence type="ECO:0000313" key="2">
    <source>
        <dbReference type="Proteomes" id="UP001431776"/>
    </source>
</evidence>
<sequence length="136" mass="15253">MRQVAILTLLFCCAGCSRSPYPVYYQKTADGLKPTERPKSFVAERVTPEALETRTEELLAEGYVVIGRSEFVSAFSRHKEIHRRRDSRGAEIILFSDTEDPTATHSYTSRRADASGGVGTTRHVAVYFARPRAARK</sequence>
<accession>A0AAW6TWI6</accession>
<evidence type="ECO:0008006" key="3">
    <source>
        <dbReference type="Google" id="ProtNLM"/>
    </source>
</evidence>